<dbReference type="Gene3D" id="3.40.50.740">
    <property type="match status" value="1"/>
</dbReference>
<dbReference type="OMA" id="KSWINNN"/>
<accession>E9GK34</accession>
<protein>
    <recommendedName>
        <fullName evidence="3">Molybdopterin oxidoreductase domain-containing protein</fullName>
    </recommendedName>
</protein>
<sequence length="321" mass="34816">MVEWEDALVAVARALQSAKADELAAIVGGFADAEALVALKDMLNQLGAESLCSEEVFPMDGAGTDLRSNYLPNSTIAGVEEADVVLLIGINTRFEAPLFNARLHKSWINNNLRVVTVGPDVDLTYETENLGDSMQVLQDLAEGRHAFSKVLNGAKRPIIVVSSGALQREYGATVLQLTQRTAQNARVAANVGHDWRVLNVLQRVASQVAALDLGYKAGIEAIRANPPKILFLLGADEGVISREDLPKDCFVKFNSRHHGGRVASMADAVLPGADYTEKQTTYVNMEGRAQQMYTAITPPWPGSRRLEDSACIKRGNGKLKF</sequence>
<dbReference type="OrthoDB" id="10249365at2759"/>
<dbReference type="InterPro" id="IPR006656">
    <property type="entry name" value="Mopterin_OxRdtase"/>
</dbReference>
<dbReference type="PANTHER" id="PTHR43105">
    <property type="entry name" value="RESPIRATORY NITRATE REDUCTASE"/>
    <property type="match status" value="1"/>
</dbReference>
<comment type="cofactor">
    <cofactor evidence="1">
        <name>[4Fe-4S] cluster</name>
        <dbReference type="ChEBI" id="CHEBI:49883"/>
    </cofactor>
</comment>
<comment type="cofactor">
    <cofactor evidence="2">
        <name>[2Fe-2S] cluster</name>
        <dbReference type="ChEBI" id="CHEBI:190135"/>
    </cofactor>
</comment>
<dbReference type="AlphaFoldDB" id="E9GK34"/>
<dbReference type="SUPFAM" id="SSF53706">
    <property type="entry name" value="Formate dehydrogenase/DMSO reductase, domains 1-3"/>
    <property type="match status" value="1"/>
</dbReference>
<evidence type="ECO:0000313" key="5">
    <source>
        <dbReference type="Proteomes" id="UP000000305"/>
    </source>
</evidence>
<dbReference type="PhylomeDB" id="E9GK34"/>
<dbReference type="Proteomes" id="UP000000305">
    <property type="component" value="Unassembled WGS sequence"/>
</dbReference>
<proteinExistence type="predicted"/>
<dbReference type="eggNOG" id="KOG2282">
    <property type="taxonomic scope" value="Eukaryota"/>
</dbReference>
<organism evidence="4 5">
    <name type="scientific">Daphnia pulex</name>
    <name type="common">Water flea</name>
    <dbReference type="NCBI Taxonomy" id="6669"/>
    <lineage>
        <taxon>Eukaryota</taxon>
        <taxon>Metazoa</taxon>
        <taxon>Ecdysozoa</taxon>
        <taxon>Arthropoda</taxon>
        <taxon>Crustacea</taxon>
        <taxon>Branchiopoda</taxon>
        <taxon>Diplostraca</taxon>
        <taxon>Cladocera</taxon>
        <taxon>Anomopoda</taxon>
        <taxon>Daphniidae</taxon>
        <taxon>Daphnia</taxon>
    </lineage>
</organism>
<keyword evidence="5" id="KW-1185">Reference proteome</keyword>
<name>E9GK34_DAPPU</name>
<dbReference type="HOGENOM" id="CLU_866727_0_0_1"/>
<dbReference type="InParanoid" id="E9GK34"/>
<dbReference type="KEGG" id="dpx:DAPPUDRAFT_51605"/>
<dbReference type="EMBL" id="GL732548">
    <property type="protein sequence ID" value="EFX80315.1"/>
    <property type="molecule type" value="Genomic_DNA"/>
</dbReference>
<evidence type="ECO:0000313" key="4">
    <source>
        <dbReference type="EMBL" id="EFX80315.1"/>
    </source>
</evidence>
<dbReference type="InterPro" id="IPR050123">
    <property type="entry name" value="Prok_molybdopt-oxidoreductase"/>
</dbReference>
<gene>
    <name evidence="4" type="ORF">DAPPUDRAFT_51605</name>
</gene>
<dbReference type="GO" id="GO:0016491">
    <property type="term" value="F:oxidoreductase activity"/>
    <property type="evidence" value="ECO:0007669"/>
    <property type="project" value="InterPro"/>
</dbReference>
<evidence type="ECO:0000259" key="3">
    <source>
        <dbReference type="Pfam" id="PF00384"/>
    </source>
</evidence>
<dbReference type="STRING" id="6669.E9GK34"/>
<evidence type="ECO:0000256" key="1">
    <source>
        <dbReference type="ARBA" id="ARBA00001966"/>
    </source>
</evidence>
<dbReference type="Pfam" id="PF00384">
    <property type="entry name" value="Molybdopterin"/>
    <property type="match status" value="1"/>
</dbReference>
<reference evidence="4 5" key="1">
    <citation type="journal article" date="2011" name="Science">
        <title>The ecoresponsive genome of Daphnia pulex.</title>
        <authorList>
            <person name="Colbourne J.K."/>
            <person name="Pfrender M.E."/>
            <person name="Gilbert D."/>
            <person name="Thomas W.K."/>
            <person name="Tucker A."/>
            <person name="Oakley T.H."/>
            <person name="Tokishita S."/>
            <person name="Aerts A."/>
            <person name="Arnold G.J."/>
            <person name="Basu M.K."/>
            <person name="Bauer D.J."/>
            <person name="Caceres C.E."/>
            <person name="Carmel L."/>
            <person name="Casola C."/>
            <person name="Choi J.H."/>
            <person name="Detter J.C."/>
            <person name="Dong Q."/>
            <person name="Dusheyko S."/>
            <person name="Eads B.D."/>
            <person name="Frohlich T."/>
            <person name="Geiler-Samerotte K.A."/>
            <person name="Gerlach D."/>
            <person name="Hatcher P."/>
            <person name="Jogdeo S."/>
            <person name="Krijgsveld J."/>
            <person name="Kriventseva E.V."/>
            <person name="Kultz D."/>
            <person name="Laforsch C."/>
            <person name="Lindquist E."/>
            <person name="Lopez J."/>
            <person name="Manak J.R."/>
            <person name="Muller J."/>
            <person name="Pangilinan J."/>
            <person name="Patwardhan R.P."/>
            <person name="Pitluck S."/>
            <person name="Pritham E.J."/>
            <person name="Rechtsteiner A."/>
            <person name="Rho M."/>
            <person name="Rogozin I.B."/>
            <person name="Sakarya O."/>
            <person name="Salamov A."/>
            <person name="Schaack S."/>
            <person name="Shapiro H."/>
            <person name="Shiga Y."/>
            <person name="Skalitzky C."/>
            <person name="Smith Z."/>
            <person name="Souvorov A."/>
            <person name="Sung W."/>
            <person name="Tang Z."/>
            <person name="Tsuchiya D."/>
            <person name="Tu H."/>
            <person name="Vos H."/>
            <person name="Wang M."/>
            <person name="Wolf Y.I."/>
            <person name="Yamagata H."/>
            <person name="Yamada T."/>
            <person name="Ye Y."/>
            <person name="Shaw J.R."/>
            <person name="Andrews J."/>
            <person name="Crease T.J."/>
            <person name="Tang H."/>
            <person name="Lucas S.M."/>
            <person name="Robertson H.M."/>
            <person name="Bork P."/>
            <person name="Koonin E.V."/>
            <person name="Zdobnov E.M."/>
            <person name="Grigoriev I.V."/>
            <person name="Lynch M."/>
            <person name="Boore J.L."/>
        </authorList>
    </citation>
    <scope>NUCLEOTIDE SEQUENCE [LARGE SCALE GENOMIC DNA]</scope>
</reference>
<dbReference type="PANTHER" id="PTHR43105:SF13">
    <property type="entry name" value="NADH-UBIQUINONE OXIDOREDUCTASE 75 KDA SUBUNIT, MITOCHONDRIAL"/>
    <property type="match status" value="1"/>
</dbReference>
<feature type="domain" description="Molybdopterin oxidoreductase" evidence="3">
    <location>
        <begin position="2"/>
        <end position="300"/>
    </location>
</feature>
<evidence type="ECO:0000256" key="2">
    <source>
        <dbReference type="ARBA" id="ARBA00034078"/>
    </source>
</evidence>